<organism evidence="1 2">
    <name type="scientific">Hoylesella loescheii DSM 19665 = JCM 12249 = ATCC 15930</name>
    <dbReference type="NCBI Taxonomy" id="1122985"/>
    <lineage>
        <taxon>Bacteria</taxon>
        <taxon>Pseudomonadati</taxon>
        <taxon>Bacteroidota</taxon>
        <taxon>Bacteroidia</taxon>
        <taxon>Bacteroidales</taxon>
        <taxon>Prevotellaceae</taxon>
        <taxon>Hoylesella</taxon>
    </lineage>
</organism>
<dbReference type="RefSeq" id="WP_018967562.1">
    <property type="nucleotide sequence ID" value="NZ_KB899215.1"/>
</dbReference>
<evidence type="ECO:0000313" key="2">
    <source>
        <dbReference type="Proteomes" id="UP000027442"/>
    </source>
</evidence>
<dbReference type="eggNOG" id="ENOG5033BKS">
    <property type="taxonomic scope" value="Bacteria"/>
</dbReference>
<dbReference type="AlphaFoldDB" id="A0A069QDN5"/>
<gene>
    <name evidence="1" type="ORF">HMPREF1991_03194</name>
</gene>
<protein>
    <submittedName>
        <fullName evidence="1">Uncharacterized protein</fullName>
    </submittedName>
</protein>
<dbReference type="HOGENOM" id="CLU_1757185_0_0_10"/>
<keyword evidence="2" id="KW-1185">Reference proteome</keyword>
<dbReference type="Proteomes" id="UP000027442">
    <property type="component" value="Unassembled WGS sequence"/>
</dbReference>
<sequence>MYTNNLGGNEMKKYLYLFLFILCSSCSNNFNKVDDVVISYWNTHKTEKNIVIDFSKCFDFEWDTLCFYSSGCSLEEINHDLGFQLTEYTDLADRMIFLSHGKLAYLAGWWYDPEKPKGITIATKKNIFKVSYHKAKFNIKREGNIFILYPI</sequence>
<evidence type="ECO:0000313" key="1">
    <source>
        <dbReference type="EMBL" id="KDR50752.1"/>
    </source>
</evidence>
<proteinExistence type="predicted"/>
<name>A0A069QDN5_HOYLO</name>
<dbReference type="EMBL" id="JNGW01000140">
    <property type="protein sequence ID" value="KDR50752.1"/>
    <property type="molecule type" value="Genomic_DNA"/>
</dbReference>
<comment type="caution">
    <text evidence="1">The sequence shown here is derived from an EMBL/GenBank/DDBJ whole genome shotgun (WGS) entry which is preliminary data.</text>
</comment>
<dbReference type="PATRIC" id="fig|1122985.7.peg.3311"/>
<reference evidence="1 2" key="1">
    <citation type="submission" date="2013-08" db="EMBL/GenBank/DDBJ databases">
        <authorList>
            <person name="Weinstock G."/>
            <person name="Sodergren E."/>
            <person name="Wylie T."/>
            <person name="Fulton L."/>
            <person name="Fulton R."/>
            <person name="Fronick C."/>
            <person name="O'Laughlin M."/>
            <person name="Godfrey J."/>
            <person name="Miner T."/>
            <person name="Herter B."/>
            <person name="Appelbaum E."/>
            <person name="Cordes M."/>
            <person name="Lek S."/>
            <person name="Wollam A."/>
            <person name="Pepin K.H."/>
            <person name="Palsikar V.B."/>
            <person name="Mitreva M."/>
            <person name="Wilson R.K."/>
        </authorList>
    </citation>
    <scope>NUCLEOTIDE SEQUENCE [LARGE SCALE GENOMIC DNA]</scope>
    <source>
        <strain evidence="1 2">ATCC 15930</strain>
    </source>
</reference>
<accession>A0A069QDN5</accession>